<evidence type="ECO:0000259" key="5">
    <source>
        <dbReference type="Pfam" id="PF08281"/>
    </source>
</evidence>
<protein>
    <submittedName>
        <fullName evidence="6">Sigma-70 family RNA polymerase sigma factor</fullName>
    </submittedName>
</protein>
<proteinExistence type="inferred from homology"/>
<dbReference type="NCBIfam" id="TIGR02937">
    <property type="entry name" value="sigma70-ECF"/>
    <property type="match status" value="1"/>
</dbReference>
<dbReference type="PANTHER" id="PTHR43133:SF63">
    <property type="entry name" value="RNA POLYMERASE SIGMA FACTOR FECI-RELATED"/>
    <property type="match status" value="1"/>
</dbReference>
<dbReference type="Gene3D" id="1.10.1740.10">
    <property type="match status" value="1"/>
</dbReference>
<dbReference type="SUPFAM" id="SSF88946">
    <property type="entry name" value="Sigma2 domain of RNA polymerase sigma factors"/>
    <property type="match status" value="1"/>
</dbReference>
<dbReference type="AlphaFoldDB" id="A0A5C7WMC8"/>
<name>A0A5C7WMC8_METME</name>
<sequence length="182" mass="21263">MSFFSNTENDTFWCNLNLKWVYTDLFRSIYGQTRNFHLANDVLHDAIVKFAVKNSLKKIDEPQAYLRGIVKNTIVDYYRDAAHFVDTELLSADQADINPELELCEKYSPEKMVDIKQRMQALQNIIDCLPPKCRQVFWMHRIEGQPQLEIAAELGISLNMVERHMIRALVDIALAKDYLLHE</sequence>
<dbReference type="GO" id="GO:0016987">
    <property type="term" value="F:sigma factor activity"/>
    <property type="evidence" value="ECO:0007669"/>
    <property type="project" value="UniProtKB-KW"/>
</dbReference>
<dbReference type="PANTHER" id="PTHR43133">
    <property type="entry name" value="RNA POLYMERASE ECF-TYPE SIGMA FACTO"/>
    <property type="match status" value="1"/>
</dbReference>
<dbReference type="InterPro" id="IPR013249">
    <property type="entry name" value="RNA_pol_sigma70_r4_t2"/>
</dbReference>
<comment type="similarity">
    <text evidence="1">Belongs to the sigma-70 factor family. ECF subfamily.</text>
</comment>
<dbReference type="InterPro" id="IPR013325">
    <property type="entry name" value="RNA_pol_sigma_r2"/>
</dbReference>
<organism evidence="6 7">
    <name type="scientific">Methylophilus methylotrophus</name>
    <name type="common">Bacterium W3A1</name>
    <dbReference type="NCBI Taxonomy" id="17"/>
    <lineage>
        <taxon>Bacteria</taxon>
        <taxon>Pseudomonadati</taxon>
        <taxon>Pseudomonadota</taxon>
        <taxon>Betaproteobacteria</taxon>
        <taxon>Nitrosomonadales</taxon>
        <taxon>Methylophilaceae</taxon>
        <taxon>Methylophilus</taxon>
    </lineage>
</organism>
<keyword evidence="4" id="KW-0804">Transcription</keyword>
<dbReference type="GO" id="GO:0003677">
    <property type="term" value="F:DNA binding"/>
    <property type="evidence" value="ECO:0007669"/>
    <property type="project" value="InterPro"/>
</dbReference>
<dbReference type="CDD" id="cd06171">
    <property type="entry name" value="Sigma70_r4"/>
    <property type="match status" value="1"/>
</dbReference>
<evidence type="ECO:0000313" key="6">
    <source>
        <dbReference type="EMBL" id="TXI37845.1"/>
    </source>
</evidence>
<feature type="domain" description="RNA polymerase sigma factor 70 region 4 type 2" evidence="5">
    <location>
        <begin position="120"/>
        <end position="170"/>
    </location>
</feature>
<gene>
    <name evidence="6" type="ORF">E6Q51_02415</name>
</gene>
<dbReference type="InterPro" id="IPR039425">
    <property type="entry name" value="RNA_pol_sigma-70-like"/>
</dbReference>
<dbReference type="EMBL" id="SSGG01000041">
    <property type="protein sequence ID" value="TXI37845.1"/>
    <property type="molecule type" value="Genomic_DNA"/>
</dbReference>
<comment type="caution">
    <text evidence="6">The sequence shown here is derived from an EMBL/GenBank/DDBJ whole genome shotgun (WGS) entry which is preliminary data.</text>
</comment>
<reference evidence="6 7" key="1">
    <citation type="submission" date="2018-09" db="EMBL/GenBank/DDBJ databases">
        <title>Metagenome Assembled Genomes from an Advanced Water Purification Facility.</title>
        <authorList>
            <person name="Stamps B.W."/>
            <person name="Spear J.R."/>
        </authorList>
    </citation>
    <scope>NUCLEOTIDE SEQUENCE [LARGE SCALE GENOMIC DNA]</scope>
    <source>
        <strain evidence="6">Bin_42_2</strain>
    </source>
</reference>
<evidence type="ECO:0000256" key="3">
    <source>
        <dbReference type="ARBA" id="ARBA00023082"/>
    </source>
</evidence>
<dbReference type="InterPro" id="IPR036388">
    <property type="entry name" value="WH-like_DNA-bd_sf"/>
</dbReference>
<evidence type="ECO:0000313" key="7">
    <source>
        <dbReference type="Proteomes" id="UP000321374"/>
    </source>
</evidence>
<dbReference type="InterPro" id="IPR013324">
    <property type="entry name" value="RNA_pol_sigma_r3/r4-like"/>
</dbReference>
<evidence type="ECO:0000256" key="4">
    <source>
        <dbReference type="ARBA" id="ARBA00023163"/>
    </source>
</evidence>
<dbReference type="SUPFAM" id="SSF88659">
    <property type="entry name" value="Sigma3 and sigma4 domains of RNA polymerase sigma factors"/>
    <property type="match status" value="1"/>
</dbReference>
<dbReference type="GO" id="GO:0006352">
    <property type="term" value="P:DNA-templated transcription initiation"/>
    <property type="evidence" value="ECO:0007669"/>
    <property type="project" value="InterPro"/>
</dbReference>
<dbReference type="Gene3D" id="1.10.10.10">
    <property type="entry name" value="Winged helix-like DNA-binding domain superfamily/Winged helix DNA-binding domain"/>
    <property type="match status" value="1"/>
</dbReference>
<dbReference type="InterPro" id="IPR014284">
    <property type="entry name" value="RNA_pol_sigma-70_dom"/>
</dbReference>
<dbReference type="Pfam" id="PF08281">
    <property type="entry name" value="Sigma70_r4_2"/>
    <property type="match status" value="1"/>
</dbReference>
<keyword evidence="3" id="KW-0731">Sigma factor</keyword>
<keyword evidence="2" id="KW-0805">Transcription regulation</keyword>
<evidence type="ECO:0000256" key="2">
    <source>
        <dbReference type="ARBA" id="ARBA00023015"/>
    </source>
</evidence>
<dbReference type="Proteomes" id="UP000321374">
    <property type="component" value="Unassembled WGS sequence"/>
</dbReference>
<evidence type="ECO:0000256" key="1">
    <source>
        <dbReference type="ARBA" id="ARBA00010641"/>
    </source>
</evidence>
<accession>A0A5C7WMC8</accession>